<keyword evidence="1" id="KW-0812">Transmembrane</keyword>
<keyword evidence="1" id="KW-0472">Membrane</keyword>
<organism evidence="2 3">
    <name type="scientific">Stylosanthes scabra</name>
    <dbReference type="NCBI Taxonomy" id="79078"/>
    <lineage>
        <taxon>Eukaryota</taxon>
        <taxon>Viridiplantae</taxon>
        <taxon>Streptophyta</taxon>
        <taxon>Embryophyta</taxon>
        <taxon>Tracheophyta</taxon>
        <taxon>Spermatophyta</taxon>
        <taxon>Magnoliopsida</taxon>
        <taxon>eudicotyledons</taxon>
        <taxon>Gunneridae</taxon>
        <taxon>Pentapetalae</taxon>
        <taxon>rosids</taxon>
        <taxon>fabids</taxon>
        <taxon>Fabales</taxon>
        <taxon>Fabaceae</taxon>
        <taxon>Papilionoideae</taxon>
        <taxon>50 kb inversion clade</taxon>
        <taxon>dalbergioids sensu lato</taxon>
        <taxon>Dalbergieae</taxon>
        <taxon>Pterocarpus clade</taxon>
        <taxon>Stylosanthes</taxon>
    </lineage>
</organism>
<reference evidence="2 3" key="1">
    <citation type="journal article" date="2023" name="Plants (Basel)">
        <title>Bridging the Gap: Combining Genomics and Transcriptomics Approaches to Understand Stylosanthes scabra, an Orphan Legume from the Brazilian Caatinga.</title>
        <authorList>
            <person name="Ferreira-Neto J.R.C."/>
            <person name="da Silva M.D."/>
            <person name="Binneck E."/>
            <person name="de Melo N.F."/>
            <person name="da Silva R.H."/>
            <person name="de Melo A.L.T.M."/>
            <person name="Pandolfi V."/>
            <person name="Bustamante F.O."/>
            <person name="Brasileiro-Vidal A.C."/>
            <person name="Benko-Iseppon A.M."/>
        </authorList>
    </citation>
    <scope>NUCLEOTIDE SEQUENCE [LARGE SCALE GENOMIC DNA]</scope>
    <source>
        <tissue evidence="2">Leaves</tissue>
    </source>
</reference>
<name>A0ABU6RCG9_9FABA</name>
<protein>
    <submittedName>
        <fullName evidence="2">Uncharacterized protein</fullName>
    </submittedName>
</protein>
<sequence length="109" mass="12545">MAMIYGHTVVKPYPVKRVSDNVGLRDIVTKKRSKRRKIGDFPGYLSLLILLLLLLSRGSRDSVLDFMKTFPPTERILDIPGFTISQLHSVPLRRDRQRCEATILDYTND</sequence>
<feature type="transmembrane region" description="Helical" evidence="1">
    <location>
        <begin position="41"/>
        <end position="59"/>
    </location>
</feature>
<evidence type="ECO:0000313" key="2">
    <source>
        <dbReference type="EMBL" id="MED6121463.1"/>
    </source>
</evidence>
<accession>A0ABU6RCG9</accession>
<gene>
    <name evidence="2" type="ORF">PIB30_030308</name>
</gene>
<dbReference type="Proteomes" id="UP001341840">
    <property type="component" value="Unassembled WGS sequence"/>
</dbReference>
<evidence type="ECO:0000256" key="1">
    <source>
        <dbReference type="SAM" id="Phobius"/>
    </source>
</evidence>
<comment type="caution">
    <text evidence="2">The sequence shown here is derived from an EMBL/GenBank/DDBJ whole genome shotgun (WGS) entry which is preliminary data.</text>
</comment>
<keyword evidence="3" id="KW-1185">Reference proteome</keyword>
<dbReference type="EMBL" id="JASCZI010030334">
    <property type="protein sequence ID" value="MED6121463.1"/>
    <property type="molecule type" value="Genomic_DNA"/>
</dbReference>
<evidence type="ECO:0000313" key="3">
    <source>
        <dbReference type="Proteomes" id="UP001341840"/>
    </source>
</evidence>
<proteinExistence type="predicted"/>
<keyword evidence="1" id="KW-1133">Transmembrane helix</keyword>